<protein>
    <submittedName>
        <fullName evidence="3">UDP-glucose 4-epimerase</fullName>
        <ecNumber evidence="3">5.1.3.2</ecNumber>
    </submittedName>
</protein>
<sequence length="331" mass="37850">MKTILVTGGAGFIGSHLCEALLNEGNKVIVIDNFNNYYNPMIKGSNIQEIKNTMKYNKILNGNFKLFEGDIRNKEDLTRVFREKIDIIVHLAAMAGVRPSIQNPELYYDVNIMGTLNLLEQCKKNKITKFVFASSSSIYGNNKKVPFSENDNVDFPISPYAATKKSCELLLHTYHHLYNISTVCLRFFTVYGPRQRPDLAIHKFTKLILERKKIPFYGDGTTERDYTYISDIINGILSAIEFVCSDNCYEIFNVGGDHTISLKEMVETIESTLNKKAELNIMPMQPGDVNRTCADITKSDKILGYRPNVNFEEGIKKFVDWYKIKRNDLND</sequence>
<reference evidence="3 4" key="1">
    <citation type="submission" date="2018-03" db="EMBL/GenBank/DDBJ databases">
        <title>Genome sequence of Clostridium luticellarii DSM 29923.</title>
        <authorList>
            <person name="Poehlein A."/>
            <person name="Daniel R."/>
        </authorList>
    </citation>
    <scope>NUCLEOTIDE SEQUENCE [LARGE SCALE GENOMIC DNA]</scope>
    <source>
        <strain evidence="3 4">DSM 29923</strain>
    </source>
</reference>
<feature type="domain" description="NAD(P)-binding" evidence="2">
    <location>
        <begin position="5"/>
        <end position="317"/>
    </location>
</feature>
<dbReference type="Proteomes" id="UP000237798">
    <property type="component" value="Unassembled WGS sequence"/>
</dbReference>
<evidence type="ECO:0000256" key="1">
    <source>
        <dbReference type="ARBA" id="ARBA00023027"/>
    </source>
</evidence>
<dbReference type="Gene3D" id="3.40.50.720">
    <property type="entry name" value="NAD(P)-binding Rossmann-like Domain"/>
    <property type="match status" value="1"/>
</dbReference>
<gene>
    <name evidence="3" type="primary">lnpD</name>
    <name evidence="3" type="ORF">CLLU_36510</name>
</gene>
<dbReference type="AlphaFoldDB" id="A0A2T0B3E6"/>
<dbReference type="PRINTS" id="PR01713">
    <property type="entry name" value="NUCEPIMERASE"/>
</dbReference>
<name>A0A2T0B3E6_9CLOT</name>
<dbReference type="EC" id="5.1.3.2" evidence="3"/>
<keyword evidence="1" id="KW-0520">NAD</keyword>
<dbReference type="InterPro" id="IPR016040">
    <property type="entry name" value="NAD(P)-bd_dom"/>
</dbReference>
<evidence type="ECO:0000313" key="3">
    <source>
        <dbReference type="EMBL" id="PRR78418.1"/>
    </source>
</evidence>
<dbReference type="RefSeq" id="WP_106011173.1">
    <property type="nucleotide sequence ID" value="NZ_PVXP01000127.1"/>
</dbReference>
<evidence type="ECO:0000313" key="4">
    <source>
        <dbReference type="Proteomes" id="UP000237798"/>
    </source>
</evidence>
<dbReference type="GO" id="GO:0003978">
    <property type="term" value="F:UDP-glucose 4-epimerase activity"/>
    <property type="evidence" value="ECO:0007669"/>
    <property type="project" value="UniProtKB-EC"/>
</dbReference>
<evidence type="ECO:0000259" key="2">
    <source>
        <dbReference type="Pfam" id="PF16363"/>
    </source>
</evidence>
<keyword evidence="3" id="KW-0413">Isomerase</keyword>
<organism evidence="3 4">
    <name type="scientific">Clostridium luticellarii</name>
    <dbReference type="NCBI Taxonomy" id="1691940"/>
    <lineage>
        <taxon>Bacteria</taxon>
        <taxon>Bacillati</taxon>
        <taxon>Bacillota</taxon>
        <taxon>Clostridia</taxon>
        <taxon>Eubacteriales</taxon>
        <taxon>Clostridiaceae</taxon>
        <taxon>Clostridium</taxon>
    </lineage>
</organism>
<dbReference type="PANTHER" id="PTHR43574">
    <property type="entry name" value="EPIMERASE-RELATED"/>
    <property type="match status" value="1"/>
</dbReference>
<proteinExistence type="predicted"/>
<accession>A0A2T0B3E6</accession>
<keyword evidence="4" id="KW-1185">Reference proteome</keyword>
<dbReference type="OrthoDB" id="142826at2"/>
<dbReference type="InterPro" id="IPR036291">
    <property type="entry name" value="NAD(P)-bd_dom_sf"/>
</dbReference>
<dbReference type="Gene3D" id="3.90.25.10">
    <property type="entry name" value="UDP-galactose 4-epimerase, domain 1"/>
    <property type="match status" value="1"/>
</dbReference>
<dbReference type="SUPFAM" id="SSF51735">
    <property type="entry name" value="NAD(P)-binding Rossmann-fold domains"/>
    <property type="match status" value="1"/>
</dbReference>
<dbReference type="EMBL" id="PVXP01000127">
    <property type="protein sequence ID" value="PRR78418.1"/>
    <property type="molecule type" value="Genomic_DNA"/>
</dbReference>
<comment type="caution">
    <text evidence="3">The sequence shown here is derived from an EMBL/GenBank/DDBJ whole genome shotgun (WGS) entry which is preliminary data.</text>
</comment>
<dbReference type="Pfam" id="PF16363">
    <property type="entry name" value="GDP_Man_Dehyd"/>
    <property type="match status" value="1"/>
</dbReference>